<keyword evidence="3" id="KW-0067">ATP-binding</keyword>
<dbReference type="KEGG" id="eml:EMELA_v1c07530"/>
<feature type="active site" description="Proton acceptor" evidence="1">
    <location>
        <position position="77"/>
    </location>
</feature>
<evidence type="ECO:0000256" key="1">
    <source>
        <dbReference type="PIRSR" id="PIRSR000705-1"/>
    </source>
</evidence>
<dbReference type="PANTHER" id="PTHR10513:SF35">
    <property type="entry name" value="DEOXYADENOSINE KINASE"/>
    <property type="match status" value="1"/>
</dbReference>
<accession>A0A2K8NWM5</accession>
<dbReference type="SUPFAM" id="SSF52540">
    <property type="entry name" value="P-loop containing nucleoside triphosphate hydrolases"/>
    <property type="match status" value="1"/>
</dbReference>
<evidence type="ECO:0000256" key="3">
    <source>
        <dbReference type="PIRSR" id="PIRSR000705-3"/>
    </source>
</evidence>
<dbReference type="Gene3D" id="3.40.50.300">
    <property type="entry name" value="P-loop containing nucleotide triphosphate hydrolases"/>
    <property type="match status" value="1"/>
</dbReference>
<dbReference type="GO" id="GO:0019136">
    <property type="term" value="F:deoxynucleoside kinase activity"/>
    <property type="evidence" value="ECO:0007669"/>
    <property type="project" value="InterPro"/>
</dbReference>
<evidence type="ECO:0000256" key="2">
    <source>
        <dbReference type="PIRSR" id="PIRSR000705-2"/>
    </source>
</evidence>
<evidence type="ECO:0000313" key="5">
    <source>
        <dbReference type="EMBL" id="ATZ18240.1"/>
    </source>
</evidence>
<dbReference type="InterPro" id="IPR050566">
    <property type="entry name" value="Deoxyribonucleoside_kinase"/>
</dbReference>
<keyword evidence="6" id="KW-1185">Reference proteome</keyword>
<dbReference type="GO" id="GO:0005524">
    <property type="term" value="F:ATP binding"/>
    <property type="evidence" value="ECO:0007669"/>
    <property type="project" value="UniProtKB-KW"/>
</dbReference>
<feature type="binding site" evidence="2">
    <location>
        <position position="83"/>
    </location>
    <ligand>
        <name>substrate</name>
    </ligand>
</feature>
<dbReference type="CDD" id="cd01673">
    <property type="entry name" value="dNK"/>
    <property type="match status" value="1"/>
</dbReference>
<dbReference type="PANTHER" id="PTHR10513">
    <property type="entry name" value="DEOXYNUCLEOSIDE KINASE"/>
    <property type="match status" value="1"/>
</dbReference>
<name>A0A2K8NWM5_9MOLU</name>
<evidence type="ECO:0000259" key="4">
    <source>
        <dbReference type="Pfam" id="PF01712"/>
    </source>
</evidence>
<keyword evidence="5" id="KW-0418">Kinase</keyword>
<feature type="binding site" evidence="3">
    <location>
        <begin position="141"/>
        <end position="145"/>
    </location>
    <ligand>
        <name>ATP</name>
        <dbReference type="ChEBI" id="CHEBI:30616"/>
    </ligand>
</feature>
<dbReference type="Pfam" id="PF01712">
    <property type="entry name" value="dNK"/>
    <property type="match status" value="1"/>
</dbReference>
<dbReference type="EMBL" id="CP024964">
    <property type="protein sequence ID" value="ATZ18240.1"/>
    <property type="molecule type" value="Genomic_DNA"/>
</dbReference>
<feature type="binding site" evidence="2">
    <location>
        <position position="150"/>
    </location>
    <ligand>
        <name>substrate</name>
    </ligand>
</feature>
<proteinExistence type="predicted"/>
<reference evidence="5 6" key="1">
    <citation type="submission" date="2017-11" db="EMBL/GenBank/DDBJ databases">
        <title>Genome sequence of Entomoplasma melaleucae M1 (ATCC 49191).</title>
        <authorList>
            <person name="Lo W.-S."/>
            <person name="Gasparich G.E."/>
            <person name="Kuo C.-H."/>
        </authorList>
    </citation>
    <scope>NUCLEOTIDE SEQUENCE [LARGE SCALE GENOMIC DNA]</scope>
    <source>
        <strain evidence="5 6">M1</strain>
    </source>
</reference>
<feature type="binding site" evidence="2">
    <location>
        <position position="78"/>
    </location>
    <ligand>
        <name>substrate</name>
    </ligand>
</feature>
<dbReference type="InterPro" id="IPR031314">
    <property type="entry name" value="DNK_dom"/>
</dbReference>
<keyword evidence="3" id="KW-0547">Nucleotide-binding</keyword>
<dbReference type="InterPro" id="IPR002624">
    <property type="entry name" value="DCK/DGK"/>
</dbReference>
<dbReference type="PIRSF" id="PIRSF000705">
    <property type="entry name" value="DNK"/>
    <property type="match status" value="1"/>
</dbReference>
<feature type="binding site" evidence="2">
    <location>
        <position position="54"/>
    </location>
    <ligand>
        <name>substrate</name>
    </ligand>
</feature>
<keyword evidence="5" id="KW-0808">Transferase</keyword>
<dbReference type="AlphaFoldDB" id="A0A2K8NWM5"/>
<organism evidence="5 6">
    <name type="scientific">Mesoplasma melaleucae</name>
    <dbReference type="NCBI Taxonomy" id="81459"/>
    <lineage>
        <taxon>Bacteria</taxon>
        <taxon>Bacillati</taxon>
        <taxon>Mycoplasmatota</taxon>
        <taxon>Mollicutes</taxon>
        <taxon>Entomoplasmatales</taxon>
        <taxon>Entomoplasmataceae</taxon>
        <taxon>Mesoplasma</taxon>
    </lineage>
</organism>
<protein>
    <submittedName>
        <fullName evidence="5">Deoxyadenosine/deoxycytidine kinase</fullName>
    </submittedName>
</protein>
<feature type="domain" description="Deoxynucleoside kinase" evidence="4">
    <location>
        <begin position="3"/>
        <end position="200"/>
    </location>
</feature>
<feature type="binding site" evidence="3">
    <location>
        <begin position="7"/>
        <end position="15"/>
    </location>
    <ligand>
        <name>ATP</name>
        <dbReference type="ChEBI" id="CHEBI:30616"/>
    </ligand>
</feature>
<dbReference type="InterPro" id="IPR027417">
    <property type="entry name" value="P-loop_NTPase"/>
</dbReference>
<evidence type="ECO:0000313" key="6">
    <source>
        <dbReference type="Proteomes" id="UP000231896"/>
    </source>
</evidence>
<dbReference type="Proteomes" id="UP000231896">
    <property type="component" value="Chromosome"/>
</dbReference>
<dbReference type="GO" id="GO:0005737">
    <property type="term" value="C:cytoplasm"/>
    <property type="evidence" value="ECO:0007669"/>
    <property type="project" value="TreeGrafter"/>
</dbReference>
<feature type="binding site" evidence="2">
    <location>
        <position position="43"/>
    </location>
    <ligand>
        <name>substrate</name>
    </ligand>
</feature>
<dbReference type="OrthoDB" id="9776634at2"/>
<gene>
    <name evidence="5" type="primary">dck</name>
    <name evidence="5" type="ORF">EMELA_v1c07530</name>
</gene>
<sequence length="206" mass="24481">MKIAIFGTVGAGKSSISKELSERLNFEIFPEPIDENPYFEDYYRDIKNYAFRMQIFMLTARSKQLFTAKDLKNIIFDRSIIEDPIFMDVCHKLGNVNDTDYKTYCDFFQYVVSENLKYPNDRLKFDLVVYLKVSTETSIRRINERGRSAELSIENEYWKILNESYERYYQAHKNDFPFLVIDANNDNLEEKVEEVIAAIKNNKKEF</sequence>
<feature type="binding site" evidence="2">
    <location>
        <position position="31"/>
    </location>
    <ligand>
        <name>substrate</name>
    </ligand>
</feature>
<dbReference type="RefSeq" id="WP_028124337.1">
    <property type="nucleotide sequence ID" value="NZ_CP024964.1"/>
</dbReference>
<dbReference type="STRING" id="1408435.GCA_000685885_00970"/>